<dbReference type="RefSeq" id="WP_089356882.1">
    <property type="nucleotide sequence ID" value="NZ_FZPD01000003.1"/>
</dbReference>
<dbReference type="OrthoDB" id="9814760at2"/>
<dbReference type="Proteomes" id="UP000198393">
    <property type="component" value="Unassembled WGS sequence"/>
</dbReference>
<evidence type="ECO:0000313" key="1">
    <source>
        <dbReference type="EMBL" id="SNT05192.1"/>
    </source>
</evidence>
<proteinExistence type="predicted"/>
<reference evidence="1 2" key="1">
    <citation type="submission" date="2017-06" db="EMBL/GenBank/DDBJ databases">
        <authorList>
            <person name="Kim H.J."/>
            <person name="Triplett B.A."/>
        </authorList>
    </citation>
    <scope>NUCLEOTIDE SEQUENCE [LARGE SCALE GENOMIC DNA]</scope>
    <source>
        <strain evidence="1 2">DSM 19307</strain>
    </source>
</reference>
<dbReference type="InterPro" id="IPR029058">
    <property type="entry name" value="AB_hydrolase_fold"/>
</dbReference>
<evidence type="ECO:0000313" key="2">
    <source>
        <dbReference type="Proteomes" id="UP000198393"/>
    </source>
</evidence>
<name>A0A239JHZ1_EKHLU</name>
<sequence length="384" mass="44330">MKKAFKLYIVIVTFTHLLIGQPTYSLWKNLEPGPYQVGFKTINYIDKSRSIPGGLSDNRFFPIQISIWYPTTVQWSIDKALPFEHYFFKTAEKNDFNELNEQQKAQAMDIFFNYAKYGLSIEFTADEKQEIGSKPTAAMANVREAPGPFPALLAGHDGGVWKMSTLCEYLASHGYVVISTGPLSGSNRLFRQNTQQVINRRIRTFEIVRGMLDDFPNINQSQIGLLGLNSDGISTLLYQMKNLTADAMVSIDGWEGKNNGYSYSSSSVYYEPANLKIPRMEFQQHESPENESLYVNTTIFDSLTNIDRYSYILNEFGHDYLTGNLFVLPQLDETIDQKHYFWYESVKSFFDAYLKEDKNALIDLWNRRNKNDDFFIRNERIKGK</sequence>
<organism evidence="1 2">
    <name type="scientific">Ekhidna lutea</name>
    <dbReference type="NCBI Taxonomy" id="447679"/>
    <lineage>
        <taxon>Bacteria</taxon>
        <taxon>Pseudomonadati</taxon>
        <taxon>Bacteroidota</taxon>
        <taxon>Cytophagia</taxon>
        <taxon>Cytophagales</taxon>
        <taxon>Reichenbachiellaceae</taxon>
        <taxon>Ekhidna</taxon>
    </lineage>
</organism>
<evidence type="ECO:0008006" key="3">
    <source>
        <dbReference type="Google" id="ProtNLM"/>
    </source>
</evidence>
<dbReference type="EMBL" id="FZPD01000003">
    <property type="protein sequence ID" value="SNT05192.1"/>
    <property type="molecule type" value="Genomic_DNA"/>
</dbReference>
<accession>A0A239JHZ1</accession>
<dbReference type="SUPFAM" id="SSF53474">
    <property type="entry name" value="alpha/beta-Hydrolases"/>
    <property type="match status" value="1"/>
</dbReference>
<dbReference type="Gene3D" id="3.40.50.1820">
    <property type="entry name" value="alpha/beta hydrolase"/>
    <property type="match status" value="1"/>
</dbReference>
<gene>
    <name evidence="1" type="ORF">SAMN05421640_2174</name>
</gene>
<dbReference type="AlphaFoldDB" id="A0A239JHZ1"/>
<protein>
    <recommendedName>
        <fullName evidence="3">Dienelactone hydrolase</fullName>
    </recommendedName>
</protein>
<keyword evidence="2" id="KW-1185">Reference proteome</keyword>